<gene>
    <name evidence="1" type="ordered locus">Kfla_5124</name>
</gene>
<dbReference type="AlphaFoldDB" id="D2Q3L7"/>
<dbReference type="InterPro" id="IPR036265">
    <property type="entry name" value="HIT-like_sf"/>
</dbReference>
<sequence>MTSTERPTAYHQRLPYGERVSAEPVLGGPFFAFDGDLRVVPLAEPVIPEPPRSGEPGGAPCPTCTEPESAAIWADDRWILKAGFEPTGLPMVALLVPREHFRLDNLPAELTAELGPMIQRVAGAIRRIDGVARTHFSRFGDGSEHFHVWFFARPAGLMQLRGPLLSLWGDLLPHVPVEEFRTNTRTVATALTEHSGTPVGIAAG</sequence>
<dbReference type="KEGG" id="kfl:Kfla_5124"/>
<proteinExistence type="predicted"/>
<dbReference type="STRING" id="479435.Kfla_5124"/>
<evidence type="ECO:0008006" key="3">
    <source>
        <dbReference type="Google" id="ProtNLM"/>
    </source>
</evidence>
<dbReference type="HOGENOM" id="CLU_1358050_0_0_11"/>
<dbReference type="RefSeq" id="WP_012922694.1">
    <property type="nucleotide sequence ID" value="NC_013729.1"/>
</dbReference>
<accession>D2Q3L7</accession>
<keyword evidence="2" id="KW-1185">Reference proteome</keyword>
<dbReference type="eggNOG" id="COG0537">
    <property type="taxonomic scope" value="Bacteria"/>
</dbReference>
<dbReference type="SUPFAM" id="SSF54197">
    <property type="entry name" value="HIT-like"/>
    <property type="match status" value="1"/>
</dbReference>
<name>D2Q3L7_KRIFD</name>
<dbReference type="Gene3D" id="3.30.428.10">
    <property type="entry name" value="HIT-like"/>
    <property type="match status" value="1"/>
</dbReference>
<evidence type="ECO:0000313" key="1">
    <source>
        <dbReference type="EMBL" id="ADB34140.1"/>
    </source>
</evidence>
<organism evidence="1 2">
    <name type="scientific">Kribbella flavida (strain DSM 17836 / JCM 10339 / NBRC 14399)</name>
    <dbReference type="NCBI Taxonomy" id="479435"/>
    <lineage>
        <taxon>Bacteria</taxon>
        <taxon>Bacillati</taxon>
        <taxon>Actinomycetota</taxon>
        <taxon>Actinomycetes</taxon>
        <taxon>Propionibacteriales</taxon>
        <taxon>Kribbellaceae</taxon>
        <taxon>Kribbella</taxon>
    </lineage>
</organism>
<protein>
    <recommendedName>
        <fullName evidence="3">HIT domain-containing protein</fullName>
    </recommendedName>
</protein>
<reference evidence="1 2" key="2">
    <citation type="journal article" date="2010" name="Stand. Genomic Sci.">
        <title>Complete genome sequence of Kribbella flavida type strain (IFO 14399).</title>
        <authorList>
            <person name="Pukall R."/>
            <person name="Lapidus A."/>
            <person name="Glavina Del Rio T."/>
            <person name="Copeland A."/>
            <person name="Tice H."/>
            <person name="Cheng J.-F."/>
            <person name="Lucas S."/>
            <person name="Chen F."/>
            <person name="Nolan M."/>
            <person name="LaButti K."/>
            <person name="Pati A."/>
            <person name="Ivanova N."/>
            <person name="Mavrommatis K."/>
            <person name="Mikhailova N."/>
            <person name="Pitluck S."/>
            <person name="Bruce D."/>
            <person name="Goodwin L."/>
            <person name="Land M."/>
            <person name="Hauser L."/>
            <person name="Chang Y.-J."/>
            <person name="Jeffries C.D."/>
            <person name="Chen A."/>
            <person name="Palaniappan K."/>
            <person name="Chain P."/>
            <person name="Rohde M."/>
            <person name="Goeker M."/>
            <person name="Bristow J."/>
            <person name="Eisen J.A."/>
            <person name="Markowitz V."/>
            <person name="Hugenholtz P."/>
            <person name="Kyrpides N.C."/>
            <person name="Klenk H.-P."/>
            <person name="Brettin T."/>
        </authorList>
    </citation>
    <scope>NUCLEOTIDE SEQUENCE [LARGE SCALE GENOMIC DNA]</scope>
    <source>
        <strain evidence="2">DSM 17836 / JCM 10339 / NBRC 14399</strain>
    </source>
</reference>
<reference evidence="2" key="1">
    <citation type="submission" date="2009-09" db="EMBL/GenBank/DDBJ databases">
        <title>The complete genome of Kribbella flavida DSM 17836.</title>
        <authorList>
            <consortium name="US DOE Joint Genome Institute (JGI-PGF)"/>
            <person name="Lucas S."/>
            <person name="Copeland A."/>
            <person name="Lapidus A."/>
            <person name="Glavina del Rio T."/>
            <person name="Dalin E."/>
            <person name="Tice H."/>
            <person name="Bruce D."/>
            <person name="Goodwin L."/>
            <person name="Pitluck S."/>
            <person name="Kyrpides N."/>
            <person name="Mavromatis K."/>
            <person name="Ivanova N."/>
            <person name="Saunders E."/>
            <person name="Brettin T."/>
            <person name="Detter J.C."/>
            <person name="Han C."/>
            <person name="Larimer F."/>
            <person name="Land M."/>
            <person name="Hauser L."/>
            <person name="Markowitz V."/>
            <person name="Cheng J.-F."/>
            <person name="Hugenholtz P."/>
            <person name="Woyke T."/>
            <person name="Wu D."/>
            <person name="Pukall R."/>
            <person name="Klenk H.-P."/>
            <person name="Eisen J.A."/>
        </authorList>
    </citation>
    <scope>NUCLEOTIDE SEQUENCE [LARGE SCALE GENOMIC DNA]</scope>
    <source>
        <strain evidence="2">DSM 17836 / JCM 10339 / NBRC 14399</strain>
    </source>
</reference>
<dbReference type="Proteomes" id="UP000007967">
    <property type="component" value="Chromosome"/>
</dbReference>
<dbReference type="OrthoDB" id="3867598at2"/>
<dbReference type="EMBL" id="CP001736">
    <property type="protein sequence ID" value="ADB34140.1"/>
    <property type="molecule type" value="Genomic_DNA"/>
</dbReference>
<evidence type="ECO:0000313" key="2">
    <source>
        <dbReference type="Proteomes" id="UP000007967"/>
    </source>
</evidence>